<dbReference type="AlphaFoldDB" id="A0A8H3J4V3"/>
<dbReference type="Proteomes" id="UP000664203">
    <property type="component" value="Unassembled WGS sequence"/>
</dbReference>
<dbReference type="OrthoDB" id="264795at2759"/>
<dbReference type="InterPro" id="IPR045107">
    <property type="entry name" value="SAC3/GANP/THP3"/>
</dbReference>
<comment type="caution">
    <text evidence="3">The sequence shown here is derived from an EMBL/GenBank/DDBJ whole genome shotgun (WGS) entry which is preliminary data.</text>
</comment>
<feature type="compositionally biased region" description="Basic and acidic residues" evidence="1">
    <location>
        <begin position="566"/>
        <end position="575"/>
    </location>
</feature>
<reference evidence="3" key="1">
    <citation type="submission" date="2021-03" db="EMBL/GenBank/DDBJ databases">
        <authorList>
            <person name="Tagirdzhanova G."/>
        </authorList>
    </citation>
    <scope>NUCLEOTIDE SEQUENCE</scope>
</reference>
<organism evidence="3 4">
    <name type="scientific">Alectoria fallacina</name>
    <dbReference type="NCBI Taxonomy" id="1903189"/>
    <lineage>
        <taxon>Eukaryota</taxon>
        <taxon>Fungi</taxon>
        <taxon>Dikarya</taxon>
        <taxon>Ascomycota</taxon>
        <taxon>Pezizomycotina</taxon>
        <taxon>Lecanoromycetes</taxon>
        <taxon>OSLEUM clade</taxon>
        <taxon>Lecanoromycetidae</taxon>
        <taxon>Lecanorales</taxon>
        <taxon>Lecanorineae</taxon>
        <taxon>Parmeliaceae</taxon>
        <taxon>Alectoria</taxon>
    </lineage>
</organism>
<protein>
    <recommendedName>
        <fullName evidence="2">SAC3/GANP/THP3 conserved domain-containing protein</fullName>
    </recommendedName>
</protein>
<feature type="compositionally biased region" description="Basic residues" evidence="1">
    <location>
        <begin position="51"/>
        <end position="68"/>
    </location>
</feature>
<feature type="domain" description="SAC3/GANP/THP3 conserved" evidence="2">
    <location>
        <begin position="155"/>
        <end position="471"/>
    </location>
</feature>
<dbReference type="Pfam" id="PF03399">
    <property type="entry name" value="SAC3_GANP"/>
    <property type="match status" value="1"/>
</dbReference>
<feature type="compositionally biased region" description="Polar residues" evidence="1">
    <location>
        <begin position="902"/>
        <end position="933"/>
    </location>
</feature>
<keyword evidence="4" id="KW-1185">Reference proteome</keyword>
<evidence type="ECO:0000313" key="3">
    <source>
        <dbReference type="EMBL" id="CAF9940734.1"/>
    </source>
</evidence>
<evidence type="ECO:0000313" key="4">
    <source>
        <dbReference type="Proteomes" id="UP000664203"/>
    </source>
</evidence>
<dbReference type="PANTHER" id="PTHR12436">
    <property type="entry name" value="80 KDA MCM3-ASSOCIATED PROTEIN"/>
    <property type="match status" value="1"/>
</dbReference>
<evidence type="ECO:0000256" key="1">
    <source>
        <dbReference type="SAM" id="MobiDB-lite"/>
    </source>
</evidence>
<name>A0A8H3J4V3_9LECA</name>
<feature type="region of interest" description="Disordered" evidence="1">
    <location>
        <begin position="1"/>
        <end position="104"/>
    </location>
</feature>
<feature type="compositionally biased region" description="Low complexity" evidence="1">
    <location>
        <begin position="1"/>
        <end position="30"/>
    </location>
</feature>
<feature type="region of interest" description="Disordered" evidence="1">
    <location>
        <begin position="552"/>
        <end position="606"/>
    </location>
</feature>
<accession>A0A8H3J4V3</accession>
<dbReference type="PANTHER" id="PTHR12436:SF3">
    <property type="entry name" value="GERMINAL-CENTER ASSOCIATED NUCLEAR PROTEIN"/>
    <property type="match status" value="1"/>
</dbReference>
<sequence>MSAPQGPRPRSGSRGRGTARAGVRTRAATHGGRERQPVKRAPTNATINHQSSHHLKPPPKQNLHHNKSWRNPSALSSAIQSHAGKMSNPSAESWRNPGAEDSRTYKQRMSDVYQTLKQNREQERKDAIKNGFLADPDKPTSLAYAITPVGTCQDMCPEYERVERIVQLMVDGREKISPSSDSDTTVPSEEIMVKRFRRSAAGYDEQLPSDIRPPAVLQKTLNYLINDVIGGPESLHQVHKFVWDRTRGIRNDFSIQQVTKVDDLRIAIDCFERIARFHILSLHQLSKSAGTGFDHHQEREQLNNTLLSLMYYYDDSRHKLASPNEAEFRSYCIVFEIQDQRPDLEDRAQNLPRPILKDPRVQIALKLYAAAGNTSDEQGPLRPRTQFQTAQANTGGFWNLVQSNAVSYMMACVAEIYFGLVRRTALQAISKAYRAKRLGQTRMDDWTLKALTDALGFDDETKMQQYFRFNDVAIHKREDGTEFIDVGSVMDDIDDDAWESHKFSIKLVESKRLGRTLPAVINGLSAAQAQSQGFIEVPSDADTASMATSEPLFVGESDDDSTSSRSRSDSPEKIQDVNGKAPRLNPATTPFDPNPATTSTTPVNPNPFSAATTFGKPSSTQIQSISTPVFDFNSKPTNQAAHNPFQSNEPHKFNFFPPADSTKAAELKGVPDVVGSKEPPKFSLIPSQSAPMTEGISNGSVLSRFAPPMGKKLIFGQPSTTIPGTTTTGADKSPTSTEAAVPPKPQSVFDRPSALSAPPVFSFGTSPLFGSAGTEPKVHDSKVTTIQTLQEEVADTSAPQQKDAAIQPPTSTTPLAPKPTPFSLFPPSDPLTKRTNPPPATSLKFPTSNDTQLPTPEPQLNLRSSQPSSIFQPSTAPTFPSPLSSPSTKPLDASQKLPSVLDPTTSNSRAFSGSTLIKPSGSQHSQEPSNSAPSHLDPRSVALDKLSRIMLLEDNGIIQHFVEFTVGPIIKASIAQFDDESSWKEASQSLPCGFRCGERMLIGNRGMPYNFVGQEIL</sequence>
<dbReference type="GO" id="GO:0006406">
    <property type="term" value="P:mRNA export from nucleus"/>
    <property type="evidence" value="ECO:0007669"/>
    <property type="project" value="TreeGrafter"/>
</dbReference>
<feature type="compositionally biased region" description="Polar residues" evidence="1">
    <location>
        <begin position="844"/>
        <end position="854"/>
    </location>
</feature>
<feature type="region of interest" description="Disordered" evidence="1">
    <location>
        <begin position="715"/>
        <end position="747"/>
    </location>
</feature>
<dbReference type="GO" id="GO:0070390">
    <property type="term" value="C:transcription export complex 2"/>
    <property type="evidence" value="ECO:0007669"/>
    <property type="project" value="TreeGrafter"/>
</dbReference>
<dbReference type="GO" id="GO:0005737">
    <property type="term" value="C:cytoplasm"/>
    <property type="evidence" value="ECO:0007669"/>
    <property type="project" value="TreeGrafter"/>
</dbReference>
<proteinExistence type="predicted"/>
<dbReference type="InterPro" id="IPR005062">
    <property type="entry name" value="SAC3/GANP/THP3_conserved"/>
</dbReference>
<feature type="compositionally biased region" description="Low complexity" evidence="1">
    <location>
        <begin position="873"/>
        <end position="890"/>
    </location>
</feature>
<feature type="compositionally biased region" description="Polar residues" evidence="1">
    <location>
        <begin position="861"/>
        <end position="872"/>
    </location>
</feature>
<feature type="region of interest" description="Disordered" evidence="1">
    <location>
        <begin position="793"/>
        <end position="938"/>
    </location>
</feature>
<feature type="compositionally biased region" description="Polar residues" evidence="1">
    <location>
        <begin position="69"/>
        <end position="80"/>
    </location>
</feature>
<dbReference type="EMBL" id="CAJPDR010000620">
    <property type="protein sequence ID" value="CAF9940734.1"/>
    <property type="molecule type" value="Genomic_DNA"/>
</dbReference>
<feature type="compositionally biased region" description="Low complexity" evidence="1">
    <location>
        <begin position="720"/>
        <end position="729"/>
    </location>
</feature>
<dbReference type="Gene3D" id="1.25.40.990">
    <property type="match status" value="1"/>
</dbReference>
<gene>
    <name evidence="3" type="ORF">ALECFALPRED_008846</name>
</gene>
<evidence type="ECO:0000259" key="2">
    <source>
        <dbReference type="Pfam" id="PF03399"/>
    </source>
</evidence>
<feature type="compositionally biased region" description="Polar residues" evidence="1">
    <location>
        <begin position="595"/>
        <end position="606"/>
    </location>
</feature>